<dbReference type="EMBL" id="JAGTIS010000008">
    <property type="protein sequence ID" value="MBT8767504.1"/>
    <property type="molecule type" value="Genomic_DNA"/>
</dbReference>
<protein>
    <submittedName>
        <fullName evidence="2">DUF2784 domain-containing protein</fullName>
    </submittedName>
</protein>
<dbReference type="InterPro" id="IPR021218">
    <property type="entry name" value="DUF2784"/>
</dbReference>
<dbReference type="Proteomes" id="UP001519667">
    <property type="component" value="Unassembled WGS sequence"/>
</dbReference>
<keyword evidence="1" id="KW-1133">Transmembrane helix</keyword>
<name>A0ABS5XII9_9GAMM</name>
<keyword evidence="1" id="KW-0472">Membrane</keyword>
<keyword evidence="1" id="KW-0812">Transmembrane</keyword>
<feature type="transmembrane region" description="Helical" evidence="1">
    <location>
        <begin position="94"/>
        <end position="114"/>
    </location>
</feature>
<keyword evidence="3" id="KW-1185">Reference proteome</keyword>
<dbReference type="Pfam" id="PF10861">
    <property type="entry name" value="DUF2784"/>
    <property type="match status" value="1"/>
</dbReference>
<evidence type="ECO:0000313" key="3">
    <source>
        <dbReference type="Proteomes" id="UP001519667"/>
    </source>
</evidence>
<reference evidence="2 3" key="1">
    <citation type="submission" date="2021-04" db="EMBL/GenBank/DDBJ databases">
        <title>Pseudomonas boanensis sp. nov., a bacterium isolated from river water used for household purposes in Boane District, Mozambique.</title>
        <authorList>
            <person name="Nicklasson M."/>
            <person name="Martin-Rodriguez A.J."/>
            <person name="Thorell K."/>
            <person name="Neves L."/>
            <person name="Mussagy A."/>
            <person name="Rydberg H.A."/>
            <person name="Hernroth B."/>
            <person name="Svensson-Stadler L."/>
            <person name="Sjoling A."/>
        </authorList>
    </citation>
    <scope>NUCLEOTIDE SEQUENCE [LARGE SCALE GENOMIC DNA]</scope>
    <source>
        <strain evidence="2 3">DB1</strain>
    </source>
</reference>
<organism evidence="2 3">
    <name type="scientific">Metapseudomonas boanensis</name>
    <dbReference type="NCBI Taxonomy" id="2822138"/>
    <lineage>
        <taxon>Bacteria</taxon>
        <taxon>Pseudomonadati</taxon>
        <taxon>Pseudomonadota</taxon>
        <taxon>Gammaproteobacteria</taxon>
        <taxon>Pseudomonadales</taxon>
        <taxon>Pseudomonadaceae</taxon>
        <taxon>Metapseudomonas</taxon>
    </lineage>
</organism>
<dbReference type="RefSeq" id="WP_215376431.1">
    <property type="nucleotide sequence ID" value="NZ_JAGTIS010000008.1"/>
</dbReference>
<evidence type="ECO:0000256" key="1">
    <source>
        <dbReference type="SAM" id="Phobius"/>
    </source>
</evidence>
<proteinExistence type="predicted"/>
<comment type="caution">
    <text evidence="2">The sequence shown here is derived from an EMBL/GenBank/DDBJ whole genome shotgun (WGS) entry which is preliminary data.</text>
</comment>
<accession>A0ABS5XII9</accession>
<sequence>MLYRLAADAVLILHLAFILSVVLGGALALRWPRVALIHLPTAVWGATVEFLHLTCPLTPLENHFRHLAGQQGYSGGFIENYLLPVIYPSGLTPSIQIVLGSVVVAVNLALYLVLLHRLTRRR</sequence>
<gene>
    <name evidence="2" type="ORF">J7302_15415</name>
</gene>
<evidence type="ECO:0000313" key="2">
    <source>
        <dbReference type="EMBL" id="MBT8767504.1"/>
    </source>
</evidence>